<dbReference type="InterPro" id="IPR050095">
    <property type="entry name" value="ECF_ABC_transporter_ATP-bd"/>
</dbReference>
<dbReference type="Proteomes" id="UP000769766">
    <property type="component" value="Unassembled WGS sequence"/>
</dbReference>
<evidence type="ECO:0000256" key="11">
    <source>
        <dbReference type="SAM" id="MobiDB-lite"/>
    </source>
</evidence>
<dbReference type="InterPro" id="IPR003439">
    <property type="entry name" value="ABC_transporter-like_ATP-bd"/>
</dbReference>
<dbReference type="InterPro" id="IPR015856">
    <property type="entry name" value="ABC_transpr_CbiO/EcfA_su"/>
</dbReference>
<evidence type="ECO:0000313" key="15">
    <source>
        <dbReference type="Proteomes" id="UP000769766"/>
    </source>
</evidence>
<dbReference type="GO" id="GO:0005524">
    <property type="term" value="F:ATP binding"/>
    <property type="evidence" value="ECO:0007669"/>
    <property type="project" value="UniProtKB-KW"/>
</dbReference>
<feature type="region of interest" description="Disordered" evidence="11">
    <location>
        <begin position="308"/>
        <end position="327"/>
    </location>
</feature>
<feature type="region of interest" description="Disordered" evidence="11">
    <location>
        <begin position="270"/>
        <end position="300"/>
    </location>
</feature>
<sequence>MRLSDWLRRDPAHRRRRPGKRKGKERFLDQTLHQIVFFTEETLFNERIPQRDGLLQRIDPRLKIAGLTGMVILLSFQRTLEGITLFLLAAFGMALASRVPPLFFLKRLLPAFAFTALVAMPAMLNLIVPGRPLLTLYAADQTYRLLGLIEVPTTLSLTREGAFSAWMLISRVTASVSLILLITLTTHPARLIQAIASFMPGALGAIASIGYRYIFFLVRTVEQFILGFQSRSFAPLQVSGKQQWVASRIGLLFSISLKLSRDLEKAMESRGYRLTTPGREPESSCPAEIPASERGPQSSSLLWGESWDEGDLQTAPDDSRPASPGGSHAMKVFELEEVSYRYKSGHQSIDRLSLSISEQESLTLIGANGSGKSTLLFLLDGLVPPESGMFRVFGHRITQGFPPELRQRIAFLFQNPQVQLFSLTVLEELSLGPAQLGLPPQEIERRVQEILKFLKIEHLIDKCPWNLSEGEMKKVALGTCLSINPDVLLLDEPTNGLDPRSQADFIELIQRLRRSGKTILTVTHDLSIIEDLSDRTIVLGEDHRILKEGKPYEILQDRETLLAANLIHKHLHRHSWYVHEHSHYGEHEHTPEM</sequence>
<dbReference type="AlphaFoldDB" id="A0A932FY70"/>
<dbReference type="InterPro" id="IPR027417">
    <property type="entry name" value="P-loop_NTPase"/>
</dbReference>
<evidence type="ECO:0000256" key="8">
    <source>
        <dbReference type="ARBA" id="ARBA00022967"/>
    </source>
</evidence>
<organism evidence="14 15">
    <name type="scientific">Tectimicrobiota bacterium</name>
    <dbReference type="NCBI Taxonomy" id="2528274"/>
    <lineage>
        <taxon>Bacteria</taxon>
        <taxon>Pseudomonadati</taxon>
        <taxon>Nitrospinota/Tectimicrobiota group</taxon>
        <taxon>Candidatus Tectimicrobiota</taxon>
    </lineage>
</organism>
<feature type="compositionally biased region" description="Basic and acidic residues" evidence="11">
    <location>
        <begin position="1"/>
        <end position="10"/>
    </location>
</feature>
<dbReference type="CDD" id="cd03225">
    <property type="entry name" value="ABC_cobalt_CbiO_domain1"/>
    <property type="match status" value="1"/>
</dbReference>
<evidence type="ECO:0000313" key="14">
    <source>
        <dbReference type="EMBL" id="MBI2878082.1"/>
    </source>
</evidence>
<evidence type="ECO:0000259" key="13">
    <source>
        <dbReference type="PROSITE" id="PS50893"/>
    </source>
</evidence>
<dbReference type="Pfam" id="PF02361">
    <property type="entry name" value="CbiQ"/>
    <property type="match status" value="1"/>
</dbReference>
<feature type="domain" description="ABC transporter" evidence="13">
    <location>
        <begin position="333"/>
        <end position="567"/>
    </location>
</feature>
<gene>
    <name evidence="14" type="ORF">HYY20_14490</name>
</gene>
<feature type="transmembrane region" description="Helical" evidence="12">
    <location>
        <begin position="191"/>
        <end position="214"/>
    </location>
</feature>
<evidence type="ECO:0000256" key="5">
    <source>
        <dbReference type="ARBA" id="ARBA00022692"/>
    </source>
</evidence>
<dbReference type="EMBL" id="JACPRF010000444">
    <property type="protein sequence ID" value="MBI2878082.1"/>
    <property type="molecule type" value="Genomic_DNA"/>
</dbReference>
<proteinExistence type="predicted"/>
<evidence type="ECO:0000256" key="6">
    <source>
        <dbReference type="ARBA" id="ARBA00022741"/>
    </source>
</evidence>
<dbReference type="Gene3D" id="3.40.50.300">
    <property type="entry name" value="P-loop containing nucleotide triphosphate hydrolases"/>
    <property type="match status" value="1"/>
</dbReference>
<keyword evidence="6" id="KW-0547">Nucleotide-binding</keyword>
<evidence type="ECO:0000256" key="3">
    <source>
        <dbReference type="ARBA" id="ARBA00022448"/>
    </source>
</evidence>
<evidence type="ECO:0000256" key="1">
    <source>
        <dbReference type="ARBA" id="ARBA00004141"/>
    </source>
</evidence>
<dbReference type="GO" id="GO:0042626">
    <property type="term" value="F:ATPase-coupled transmembrane transporter activity"/>
    <property type="evidence" value="ECO:0007669"/>
    <property type="project" value="TreeGrafter"/>
</dbReference>
<feature type="transmembrane region" description="Helical" evidence="12">
    <location>
        <begin position="163"/>
        <end position="184"/>
    </location>
</feature>
<comment type="subcellular location">
    <subcellularLocation>
        <location evidence="2">Cell membrane</location>
        <topology evidence="2">Peripheral membrane protein</topology>
    </subcellularLocation>
    <subcellularLocation>
        <location evidence="1">Membrane</location>
        <topology evidence="1">Multi-pass membrane protein</topology>
    </subcellularLocation>
</comment>
<keyword evidence="10 12" id="KW-0472">Membrane</keyword>
<dbReference type="GO" id="GO:0043190">
    <property type="term" value="C:ATP-binding cassette (ABC) transporter complex"/>
    <property type="evidence" value="ECO:0007669"/>
    <property type="project" value="TreeGrafter"/>
</dbReference>
<evidence type="ECO:0000256" key="10">
    <source>
        <dbReference type="ARBA" id="ARBA00023136"/>
    </source>
</evidence>
<dbReference type="CDD" id="cd16914">
    <property type="entry name" value="EcfT"/>
    <property type="match status" value="1"/>
</dbReference>
<keyword evidence="3" id="KW-0813">Transport</keyword>
<protein>
    <submittedName>
        <fullName evidence="14">ATP-binding cassette domain-containing protein</fullName>
    </submittedName>
</protein>
<evidence type="ECO:0000256" key="2">
    <source>
        <dbReference type="ARBA" id="ARBA00004202"/>
    </source>
</evidence>
<feature type="transmembrane region" description="Helical" evidence="12">
    <location>
        <begin position="83"/>
        <end position="101"/>
    </location>
</feature>
<name>A0A932FY70_UNCTE</name>
<dbReference type="InterPro" id="IPR003593">
    <property type="entry name" value="AAA+_ATPase"/>
</dbReference>
<dbReference type="PANTHER" id="PTHR43553:SF27">
    <property type="entry name" value="ENERGY-COUPLING FACTOR TRANSPORTER ATP-BINDING PROTEIN ECFA2"/>
    <property type="match status" value="1"/>
</dbReference>
<feature type="transmembrane region" description="Helical" evidence="12">
    <location>
        <begin position="108"/>
        <end position="128"/>
    </location>
</feature>
<feature type="compositionally biased region" description="Basic residues" evidence="11">
    <location>
        <begin position="11"/>
        <end position="24"/>
    </location>
</feature>
<feature type="region of interest" description="Disordered" evidence="11">
    <location>
        <begin position="1"/>
        <end position="25"/>
    </location>
</feature>
<keyword evidence="9 12" id="KW-1133">Transmembrane helix</keyword>
<reference evidence="14" key="1">
    <citation type="submission" date="2020-07" db="EMBL/GenBank/DDBJ databases">
        <title>Huge and variable diversity of episymbiotic CPR bacteria and DPANN archaea in groundwater ecosystems.</title>
        <authorList>
            <person name="He C.Y."/>
            <person name="Keren R."/>
            <person name="Whittaker M."/>
            <person name="Farag I.F."/>
            <person name="Doudna J."/>
            <person name="Cate J.H.D."/>
            <person name="Banfield J.F."/>
        </authorList>
    </citation>
    <scope>NUCLEOTIDE SEQUENCE</scope>
    <source>
        <strain evidence="14">NC_groundwater_672_Ag_B-0.1um_62_36</strain>
    </source>
</reference>
<comment type="caution">
    <text evidence="14">The sequence shown here is derived from an EMBL/GenBank/DDBJ whole genome shotgun (WGS) entry which is preliminary data.</text>
</comment>
<evidence type="ECO:0000256" key="9">
    <source>
        <dbReference type="ARBA" id="ARBA00022989"/>
    </source>
</evidence>
<dbReference type="InterPro" id="IPR003339">
    <property type="entry name" value="ABC/ECF_trnsptr_transmembrane"/>
</dbReference>
<keyword evidence="7 14" id="KW-0067">ATP-binding</keyword>
<evidence type="ECO:0000256" key="12">
    <source>
        <dbReference type="SAM" id="Phobius"/>
    </source>
</evidence>
<keyword evidence="5 12" id="KW-0812">Transmembrane</keyword>
<dbReference type="PROSITE" id="PS50893">
    <property type="entry name" value="ABC_TRANSPORTER_2"/>
    <property type="match status" value="1"/>
</dbReference>
<dbReference type="GO" id="GO:0016887">
    <property type="term" value="F:ATP hydrolysis activity"/>
    <property type="evidence" value="ECO:0007669"/>
    <property type="project" value="InterPro"/>
</dbReference>
<evidence type="ECO:0000256" key="7">
    <source>
        <dbReference type="ARBA" id="ARBA00022840"/>
    </source>
</evidence>
<dbReference type="PANTHER" id="PTHR43553">
    <property type="entry name" value="HEAVY METAL TRANSPORTER"/>
    <property type="match status" value="1"/>
</dbReference>
<dbReference type="SUPFAM" id="SSF52540">
    <property type="entry name" value="P-loop containing nucleoside triphosphate hydrolases"/>
    <property type="match status" value="1"/>
</dbReference>
<dbReference type="Pfam" id="PF00005">
    <property type="entry name" value="ABC_tran"/>
    <property type="match status" value="1"/>
</dbReference>
<dbReference type="SMART" id="SM00382">
    <property type="entry name" value="AAA"/>
    <property type="match status" value="1"/>
</dbReference>
<accession>A0A932FY70</accession>
<keyword evidence="8" id="KW-1278">Translocase</keyword>
<keyword evidence="4" id="KW-1003">Cell membrane</keyword>
<evidence type="ECO:0000256" key="4">
    <source>
        <dbReference type="ARBA" id="ARBA00022475"/>
    </source>
</evidence>